<comment type="caution">
    <text evidence="7">The sequence shown here is derived from an EMBL/GenBank/DDBJ whole genome shotgun (WGS) entry which is preliminary data.</text>
</comment>
<dbReference type="GO" id="GO:0004645">
    <property type="term" value="F:1,4-alpha-oligoglucan phosphorylase activity"/>
    <property type="evidence" value="ECO:0007669"/>
    <property type="project" value="InterPro"/>
</dbReference>
<dbReference type="PANTHER" id="PTHR10515">
    <property type="entry name" value="THYMIDINE PHOSPHORYLASE"/>
    <property type="match status" value="1"/>
</dbReference>
<evidence type="ECO:0000256" key="1">
    <source>
        <dbReference type="ARBA" id="ARBA00006915"/>
    </source>
</evidence>
<dbReference type="InterPro" id="IPR017459">
    <property type="entry name" value="Glycosyl_Trfase_fam3_N_dom"/>
</dbReference>
<feature type="domain" description="Pyrimidine nucleoside phosphorylase C-terminal" evidence="6">
    <location>
        <begin position="345"/>
        <end position="419"/>
    </location>
</feature>
<feature type="compositionally biased region" description="Basic residues" evidence="5">
    <location>
        <begin position="455"/>
        <end position="466"/>
    </location>
</feature>
<dbReference type="NCBIfam" id="TIGR02644">
    <property type="entry name" value="Y_phosphoryl"/>
    <property type="match status" value="1"/>
</dbReference>
<dbReference type="GO" id="GO:0005829">
    <property type="term" value="C:cytosol"/>
    <property type="evidence" value="ECO:0007669"/>
    <property type="project" value="TreeGrafter"/>
</dbReference>
<dbReference type="SUPFAM" id="SSF54680">
    <property type="entry name" value="Pyrimidine nucleoside phosphorylase C-terminal domain"/>
    <property type="match status" value="1"/>
</dbReference>
<dbReference type="SMART" id="SM00941">
    <property type="entry name" value="PYNP_C"/>
    <property type="match status" value="1"/>
</dbReference>
<feature type="region of interest" description="Disordered" evidence="5">
    <location>
        <begin position="435"/>
        <end position="466"/>
    </location>
</feature>
<dbReference type="SUPFAM" id="SSF47648">
    <property type="entry name" value="Nucleoside phosphorylase/phosphoribosyltransferase N-terminal domain"/>
    <property type="match status" value="1"/>
</dbReference>
<dbReference type="InterPro" id="IPR036320">
    <property type="entry name" value="Glycosyl_Trfase_fam3_N_dom_sf"/>
</dbReference>
<dbReference type="PIRSF" id="PIRSF000478">
    <property type="entry name" value="TP_PyNP"/>
    <property type="match status" value="1"/>
</dbReference>
<evidence type="ECO:0000256" key="2">
    <source>
        <dbReference type="ARBA" id="ARBA00011738"/>
    </source>
</evidence>
<dbReference type="InterPro" id="IPR018090">
    <property type="entry name" value="Pyrmidine_PPas_bac/euk"/>
</dbReference>
<accession>A0A937XFU4</accession>
<evidence type="ECO:0000256" key="3">
    <source>
        <dbReference type="ARBA" id="ARBA00022676"/>
    </source>
</evidence>
<dbReference type="GO" id="GO:0006213">
    <property type="term" value="P:pyrimidine nucleoside metabolic process"/>
    <property type="evidence" value="ECO:0007669"/>
    <property type="project" value="InterPro"/>
</dbReference>
<dbReference type="Pfam" id="PF02885">
    <property type="entry name" value="Glycos_trans_3N"/>
    <property type="match status" value="1"/>
</dbReference>
<evidence type="ECO:0000256" key="4">
    <source>
        <dbReference type="ARBA" id="ARBA00022679"/>
    </source>
</evidence>
<dbReference type="AlphaFoldDB" id="A0A937XFU4"/>
<dbReference type="FunFam" id="3.40.1030.10:FF:000003">
    <property type="entry name" value="Pyrimidine-nucleoside phosphorylase"/>
    <property type="match status" value="1"/>
</dbReference>
<dbReference type="InterPro" id="IPR000312">
    <property type="entry name" value="Glycosyl_Trfase_fam3"/>
</dbReference>
<name>A0A937XFU4_UNCW3</name>
<evidence type="ECO:0000313" key="8">
    <source>
        <dbReference type="Proteomes" id="UP000779900"/>
    </source>
</evidence>
<dbReference type="NCBIfam" id="NF004490">
    <property type="entry name" value="PRK05820.1"/>
    <property type="match status" value="1"/>
</dbReference>
<dbReference type="InterPro" id="IPR035902">
    <property type="entry name" value="Nuc_phospho_transferase"/>
</dbReference>
<dbReference type="EC" id="2.4.2.4" evidence="7"/>
<evidence type="ECO:0000256" key="5">
    <source>
        <dbReference type="SAM" id="MobiDB-lite"/>
    </source>
</evidence>
<dbReference type="EMBL" id="VGIR01000012">
    <property type="protein sequence ID" value="MBM3330876.1"/>
    <property type="molecule type" value="Genomic_DNA"/>
</dbReference>
<dbReference type="PANTHER" id="PTHR10515:SF0">
    <property type="entry name" value="THYMIDINE PHOSPHORYLASE"/>
    <property type="match status" value="1"/>
</dbReference>
<dbReference type="InterPro" id="IPR000053">
    <property type="entry name" value="Thymidine/pyrmidine_PPase"/>
</dbReference>
<dbReference type="Pfam" id="PF07831">
    <property type="entry name" value="PYNP_C"/>
    <property type="match status" value="1"/>
</dbReference>
<dbReference type="InterPro" id="IPR013102">
    <property type="entry name" value="PYNP_C"/>
</dbReference>
<dbReference type="Gene3D" id="3.90.1170.30">
    <property type="entry name" value="Pyrimidine nucleoside phosphorylase-like, C-terminal domain"/>
    <property type="match status" value="1"/>
</dbReference>
<evidence type="ECO:0000313" key="7">
    <source>
        <dbReference type="EMBL" id="MBM3330876.1"/>
    </source>
</evidence>
<protein>
    <submittedName>
        <fullName evidence="7">Thymidine phosphorylase</fullName>
        <ecNumber evidence="7">2.4.2.4</ecNumber>
    </submittedName>
</protein>
<dbReference type="InterPro" id="IPR036566">
    <property type="entry name" value="PYNP-like_C_sf"/>
</dbReference>
<dbReference type="Gene3D" id="3.40.1030.10">
    <property type="entry name" value="Nucleoside phosphorylase/phosphoribosyltransferase catalytic domain"/>
    <property type="match status" value="1"/>
</dbReference>
<keyword evidence="3 7" id="KW-0328">Glycosyltransferase</keyword>
<dbReference type="Pfam" id="PF00591">
    <property type="entry name" value="Glycos_transf_3"/>
    <property type="match status" value="1"/>
</dbReference>
<sequence>MHLYELIRRKRDGGSLGEEEIEELVACFASGTVPDYQMAAMLMAVFFSGMTAEETAALTLAMMNSGDVFDLSGVPGPKVDKHSTGGVGDKVSLILAPLVAACGVRVPMVSGRSLGHTGGTLDKLESIPGFRTDLSYAQFKKNVSDIGLCIMGQTQRMCPADRKLYALRDVTATVDSVPLIAASIMSKKLAEGIDGLVLDVKTGSGAFMSRTSQARQLARAMISIGTQLGKKVVALVTDMSEPLGEAVGNGVEVIEAIEALKGRWQPDLEEVTLALGEEMLVLAGLAGTLAQARRLLMRALSQGLGLEKFRQMVRAQGGDPKVVDDYGLLPQPACRAGAVAASAGFVRSIDPLRVGLLGVGLGVGRQHLDSRIDHSAGFLFRKKVGEKAAKDEVIAEVAGSNEAAVKEAALRLPALIAIGPTPPRRKDMVLARLIGNGNDNQARRPQVSETDSATYHKRTKTRPARA</sequence>
<keyword evidence="4 7" id="KW-0808">Transferase</keyword>
<organism evidence="7 8">
    <name type="scientific">candidate division WOR-3 bacterium</name>
    <dbReference type="NCBI Taxonomy" id="2052148"/>
    <lineage>
        <taxon>Bacteria</taxon>
        <taxon>Bacteria division WOR-3</taxon>
    </lineage>
</organism>
<dbReference type="Proteomes" id="UP000779900">
    <property type="component" value="Unassembled WGS sequence"/>
</dbReference>
<proteinExistence type="inferred from homology"/>
<dbReference type="SUPFAM" id="SSF52418">
    <property type="entry name" value="Nucleoside phosphorylase/phosphoribosyltransferase catalytic domain"/>
    <property type="match status" value="1"/>
</dbReference>
<evidence type="ECO:0000259" key="6">
    <source>
        <dbReference type="SMART" id="SM00941"/>
    </source>
</evidence>
<dbReference type="GO" id="GO:0006206">
    <property type="term" value="P:pyrimidine nucleobase metabolic process"/>
    <property type="evidence" value="ECO:0007669"/>
    <property type="project" value="InterPro"/>
</dbReference>
<gene>
    <name evidence="7" type="ORF">FJY68_03370</name>
</gene>
<comment type="similarity">
    <text evidence="1">Belongs to the thymidine/pyrimidine-nucleoside phosphorylase family.</text>
</comment>
<dbReference type="Gene3D" id="1.20.970.10">
    <property type="entry name" value="Transferase, Pyrimidine Nucleoside Phosphorylase, Chain C"/>
    <property type="match status" value="1"/>
</dbReference>
<comment type="subunit">
    <text evidence="2">Homodimer.</text>
</comment>
<reference evidence="7" key="1">
    <citation type="submission" date="2019-03" db="EMBL/GenBank/DDBJ databases">
        <title>Lake Tanganyika Metagenome-Assembled Genomes (MAGs).</title>
        <authorList>
            <person name="Tran P."/>
        </authorList>
    </citation>
    <scope>NUCLEOTIDE SEQUENCE</scope>
    <source>
        <strain evidence="7">K_DeepCast_150m_m2_040</strain>
    </source>
</reference>
<dbReference type="GO" id="GO:0009032">
    <property type="term" value="F:thymidine phosphorylase activity"/>
    <property type="evidence" value="ECO:0007669"/>
    <property type="project" value="UniProtKB-EC"/>
</dbReference>